<gene>
    <name evidence="2" type="ORF">CALMAC_LOCUS15208</name>
</gene>
<feature type="signal peptide" evidence="1">
    <location>
        <begin position="1"/>
        <end position="22"/>
    </location>
</feature>
<dbReference type="Proteomes" id="UP000410492">
    <property type="component" value="Unassembled WGS sequence"/>
</dbReference>
<evidence type="ECO:0000256" key="1">
    <source>
        <dbReference type="SAM" id="SignalP"/>
    </source>
</evidence>
<dbReference type="OrthoDB" id="7331812at2759"/>
<organism evidence="2 3">
    <name type="scientific">Callosobruchus maculatus</name>
    <name type="common">Southern cowpea weevil</name>
    <name type="synonym">Pulse bruchid</name>
    <dbReference type="NCBI Taxonomy" id="64391"/>
    <lineage>
        <taxon>Eukaryota</taxon>
        <taxon>Metazoa</taxon>
        <taxon>Ecdysozoa</taxon>
        <taxon>Arthropoda</taxon>
        <taxon>Hexapoda</taxon>
        <taxon>Insecta</taxon>
        <taxon>Pterygota</taxon>
        <taxon>Neoptera</taxon>
        <taxon>Endopterygota</taxon>
        <taxon>Coleoptera</taxon>
        <taxon>Polyphaga</taxon>
        <taxon>Cucujiformia</taxon>
        <taxon>Chrysomeloidea</taxon>
        <taxon>Chrysomelidae</taxon>
        <taxon>Bruchinae</taxon>
        <taxon>Bruchini</taxon>
        <taxon>Callosobruchus</taxon>
    </lineage>
</organism>
<reference evidence="2 3" key="1">
    <citation type="submission" date="2019-01" db="EMBL/GenBank/DDBJ databases">
        <authorList>
            <person name="Sayadi A."/>
        </authorList>
    </citation>
    <scope>NUCLEOTIDE SEQUENCE [LARGE SCALE GENOMIC DNA]</scope>
</reference>
<dbReference type="AlphaFoldDB" id="A0A653D811"/>
<evidence type="ECO:0000313" key="3">
    <source>
        <dbReference type="Proteomes" id="UP000410492"/>
    </source>
</evidence>
<keyword evidence="3" id="KW-1185">Reference proteome</keyword>
<name>A0A653D811_CALMS</name>
<keyword evidence="1" id="KW-0732">Signal</keyword>
<sequence length="153" mass="17924">MPYASEFSFIDNFLLTLIYVLSCPVKKGRGGGEHKMEKCFVCGAIQSSENHLSFHRDQSNHLTLDEKFDDLDLECFRGDIEKAKQCWNIVETTITKNKKRLRSLQQTNRRLRSNLYKWTNIWKQVENENMEVCTISTRHYVTSHTTTMAPRTT</sequence>
<protein>
    <submittedName>
        <fullName evidence="2">Uncharacterized protein</fullName>
    </submittedName>
</protein>
<evidence type="ECO:0000313" key="2">
    <source>
        <dbReference type="EMBL" id="VEN56280.1"/>
    </source>
</evidence>
<dbReference type="EMBL" id="CAACVG010010631">
    <property type="protein sequence ID" value="VEN56280.1"/>
    <property type="molecule type" value="Genomic_DNA"/>
</dbReference>
<accession>A0A653D811</accession>
<feature type="chain" id="PRO_5025071999" evidence="1">
    <location>
        <begin position="23"/>
        <end position="153"/>
    </location>
</feature>
<proteinExistence type="predicted"/>